<gene>
    <name evidence="2" type="ORF">RUM4293_01120</name>
</gene>
<evidence type="ECO:0000313" key="2">
    <source>
        <dbReference type="EMBL" id="CUH42233.1"/>
    </source>
</evidence>
<organism evidence="2 3">
    <name type="scientific">Ruegeria atlantica</name>
    <dbReference type="NCBI Taxonomy" id="81569"/>
    <lineage>
        <taxon>Bacteria</taxon>
        <taxon>Pseudomonadati</taxon>
        <taxon>Pseudomonadota</taxon>
        <taxon>Alphaproteobacteria</taxon>
        <taxon>Rhodobacterales</taxon>
        <taxon>Roseobacteraceae</taxon>
        <taxon>Ruegeria</taxon>
    </lineage>
</organism>
<dbReference type="AlphaFoldDB" id="A0A0P1EJ67"/>
<evidence type="ECO:0000313" key="3">
    <source>
        <dbReference type="Proteomes" id="UP000050786"/>
    </source>
</evidence>
<evidence type="ECO:0000256" key="1">
    <source>
        <dbReference type="SAM" id="MobiDB-lite"/>
    </source>
</evidence>
<sequence length="649" mass="70202">MSLDSITEAIAHFVGTFELTIETARLREQYEEFTALRRKAELDELEGPPVIQVKADLDLDPGKYDALPYNLLPPAADLPLPPVPDGPIETSEIYSGPILNPEPYIPEVEFGDGQTAVLVFDPQVAPQVIGSAVTYTFQTITMKDNDVVGHGDFRDVEIQIAQGQEMLDTALSLHAVAPPSLHIEDYKSLDYLESLIDQMQSPMIAEVEGVTVHQFHGEDAVGIIVNGEKVDEMPDWHELLPAHHQEDEEKEAEADGNEPDMFPAEWDKSDDEEFAEGHTVIAGGNLAINEVNVTVGWVDAPVIAVGGKSIDLTVVSQVAVVSDIDVGGPEVQSDTKVVQSSNIGVEANEAAWLEDNVSEPGVDPIVSVTWVTGDLWVTNFIKQVIYATDIDKISTEISATTSLFTLGDNIITNVTNIVQLGSYYDLIMVGGNMVSVGMVHQTIALMDDDVFESGRPDETDDNLVMNQVSLTTTGEDTLEELDVAHAETMPLQEVDREAYEDALTNNPDYAGMELLRVLNIEGDLMQVNAVEQVTLLQDQDDLSLGGPDENDAVVNGAGNALLNSVNITKVGVDSTVKAAGGEYSELLLHQASLLDLPEEEEISELANEAIAMIMEESATAGEDAFAKAQLLLTPSEIINSDDALQNLLA</sequence>
<keyword evidence="3" id="KW-1185">Reference proteome</keyword>
<reference evidence="3" key="1">
    <citation type="submission" date="2015-09" db="EMBL/GenBank/DDBJ databases">
        <authorList>
            <person name="Rodrigo-Torres L."/>
            <person name="Arahal D.R."/>
        </authorList>
    </citation>
    <scope>NUCLEOTIDE SEQUENCE [LARGE SCALE GENOMIC DNA]</scope>
    <source>
        <strain evidence="3">CECT 4293</strain>
    </source>
</reference>
<protein>
    <recommendedName>
        <fullName evidence="4">Type I secretion protein</fullName>
    </recommendedName>
</protein>
<name>A0A0P1EJ67_9RHOB</name>
<proteinExistence type="predicted"/>
<dbReference type="EMBL" id="CYPS01000017">
    <property type="protein sequence ID" value="CUH42233.1"/>
    <property type="molecule type" value="Genomic_DNA"/>
</dbReference>
<feature type="region of interest" description="Disordered" evidence="1">
    <location>
        <begin position="244"/>
        <end position="264"/>
    </location>
</feature>
<dbReference type="Proteomes" id="UP000050786">
    <property type="component" value="Unassembled WGS sequence"/>
</dbReference>
<evidence type="ECO:0008006" key="4">
    <source>
        <dbReference type="Google" id="ProtNLM"/>
    </source>
</evidence>
<dbReference type="RefSeq" id="WP_058272337.1">
    <property type="nucleotide sequence ID" value="NZ_CYPS01000017.1"/>
</dbReference>
<feature type="compositionally biased region" description="Acidic residues" evidence="1">
    <location>
        <begin position="248"/>
        <end position="258"/>
    </location>
</feature>
<accession>A0A0P1EJ67</accession>